<dbReference type="EMBL" id="FNYE01000001">
    <property type="protein sequence ID" value="SEI42230.1"/>
    <property type="molecule type" value="Genomic_DNA"/>
</dbReference>
<proteinExistence type="predicted"/>
<evidence type="ECO:0000313" key="1">
    <source>
        <dbReference type="EMBL" id="SEI42230.1"/>
    </source>
</evidence>
<accession>A0A1H6QRW5</accession>
<keyword evidence="2" id="KW-1185">Reference proteome</keyword>
<organism evidence="1 2">
    <name type="scientific">Paraburkholderia diazotrophica</name>
    <dbReference type="NCBI Taxonomy" id="667676"/>
    <lineage>
        <taxon>Bacteria</taxon>
        <taxon>Pseudomonadati</taxon>
        <taxon>Pseudomonadota</taxon>
        <taxon>Betaproteobacteria</taxon>
        <taxon>Burkholderiales</taxon>
        <taxon>Burkholderiaceae</taxon>
        <taxon>Paraburkholderia</taxon>
    </lineage>
</organism>
<protein>
    <submittedName>
        <fullName evidence="1">Uncharacterized protein</fullName>
    </submittedName>
</protein>
<sequence length="144" mass="16474">MSEFQSIEERLDNWGFTVRSPKFQSGVCAQWAHMYVAMRDAAAETPSNVTPVEKDGWLIEAAWSAMPDHVSKWVLKYTYVLRMSPEQVQTRMRKTHRAVLRGRRFEIVLAEAHAAISKRIAALSAQQIIKNIRTDGCKPEPFVL</sequence>
<dbReference type="Proteomes" id="UP000198866">
    <property type="component" value="Unassembled WGS sequence"/>
</dbReference>
<dbReference type="RefSeq" id="WP_090861951.1">
    <property type="nucleotide sequence ID" value="NZ_FNYE01000001.1"/>
</dbReference>
<evidence type="ECO:0000313" key="2">
    <source>
        <dbReference type="Proteomes" id="UP000198866"/>
    </source>
</evidence>
<gene>
    <name evidence="1" type="ORF">SAMN05192539_1001302</name>
</gene>
<dbReference type="OrthoDB" id="8926276at2"/>
<reference evidence="2" key="1">
    <citation type="submission" date="2016-10" db="EMBL/GenBank/DDBJ databases">
        <authorList>
            <person name="Varghese N."/>
            <person name="Submissions S."/>
        </authorList>
    </citation>
    <scope>NUCLEOTIDE SEQUENCE [LARGE SCALE GENOMIC DNA]</scope>
    <source>
        <strain evidence="2">LMG 26031</strain>
    </source>
</reference>
<dbReference type="AlphaFoldDB" id="A0A1H6QRW5"/>
<name>A0A1H6QRW5_9BURK</name>
<dbReference type="STRING" id="667676.SAMN05192539_1001302"/>